<feature type="domain" description="Zn(2)-C6 fungal-type" evidence="3">
    <location>
        <begin position="819"/>
        <end position="849"/>
    </location>
</feature>
<keyword evidence="1" id="KW-0547">Nucleotide-binding</keyword>
<feature type="compositionally biased region" description="Pro residues" evidence="2">
    <location>
        <begin position="758"/>
        <end position="775"/>
    </location>
</feature>
<dbReference type="EMBL" id="ML178822">
    <property type="protein sequence ID" value="TFL02373.1"/>
    <property type="molecule type" value="Genomic_DNA"/>
</dbReference>
<dbReference type="OrthoDB" id="10261408at2759"/>
<feature type="compositionally biased region" description="Basic residues" evidence="2">
    <location>
        <begin position="418"/>
        <end position="430"/>
    </location>
</feature>
<evidence type="ECO:0000259" key="3">
    <source>
        <dbReference type="PROSITE" id="PS50048"/>
    </source>
</evidence>
<feature type="domain" description="Septin-type G" evidence="4">
    <location>
        <begin position="3"/>
        <end position="416"/>
    </location>
</feature>
<feature type="compositionally biased region" description="Gly residues" evidence="2">
    <location>
        <begin position="869"/>
        <end position="881"/>
    </location>
</feature>
<feature type="region of interest" description="Disordered" evidence="2">
    <location>
        <begin position="411"/>
        <end position="535"/>
    </location>
</feature>
<dbReference type="PROSITE" id="PS50048">
    <property type="entry name" value="ZN2_CY6_FUNGAL_2"/>
    <property type="match status" value="2"/>
</dbReference>
<feature type="domain" description="Zn(2)-C6 fungal-type" evidence="3">
    <location>
        <begin position="557"/>
        <end position="587"/>
    </location>
</feature>
<feature type="region of interest" description="Disordered" evidence="2">
    <location>
        <begin position="257"/>
        <end position="306"/>
    </location>
</feature>
<dbReference type="PROSITE" id="PS00463">
    <property type="entry name" value="ZN2_CY6_FUNGAL_1"/>
    <property type="match status" value="2"/>
</dbReference>
<feature type="region of interest" description="Disordered" evidence="2">
    <location>
        <begin position="853"/>
        <end position="987"/>
    </location>
</feature>
<dbReference type="GO" id="GO:0000981">
    <property type="term" value="F:DNA-binding transcription factor activity, RNA polymerase II-specific"/>
    <property type="evidence" value="ECO:0007669"/>
    <property type="project" value="InterPro"/>
</dbReference>
<dbReference type="STRING" id="1884261.A0A5C3QKE0"/>
<accession>A0A5C3QKE0</accession>
<feature type="compositionally biased region" description="Polar residues" evidence="2">
    <location>
        <begin position="432"/>
        <end position="449"/>
    </location>
</feature>
<dbReference type="InterPro" id="IPR030379">
    <property type="entry name" value="G_SEPTIN_dom"/>
</dbReference>
<gene>
    <name evidence="5" type="ORF">BDV98DRAFT_425065</name>
</gene>
<evidence type="ECO:0000256" key="1">
    <source>
        <dbReference type="RuleBase" id="RU004560"/>
    </source>
</evidence>
<dbReference type="PANTHER" id="PTHR18884">
    <property type="entry name" value="SEPTIN"/>
    <property type="match status" value="1"/>
</dbReference>
<feature type="compositionally biased region" description="Polar residues" evidence="2">
    <location>
        <begin position="266"/>
        <end position="275"/>
    </location>
</feature>
<dbReference type="Gene3D" id="3.40.50.300">
    <property type="entry name" value="P-loop containing nucleotide triphosphate hydrolases"/>
    <property type="match status" value="1"/>
</dbReference>
<keyword evidence="6" id="KW-1185">Reference proteome</keyword>
<feature type="compositionally biased region" description="Basic and acidic residues" evidence="2">
    <location>
        <begin position="722"/>
        <end position="741"/>
    </location>
</feature>
<protein>
    <recommendedName>
        <fullName evidence="7">Zn(2)-C6 fungal-type domain-containing protein</fullName>
    </recommendedName>
</protein>
<dbReference type="SUPFAM" id="SSF57701">
    <property type="entry name" value="Zn2/Cys6 DNA-binding domain"/>
    <property type="match status" value="2"/>
</dbReference>
<evidence type="ECO:0000313" key="5">
    <source>
        <dbReference type="EMBL" id="TFL02373.1"/>
    </source>
</evidence>
<evidence type="ECO:0000259" key="4">
    <source>
        <dbReference type="PROSITE" id="PS51719"/>
    </source>
</evidence>
<feature type="compositionally biased region" description="Basic and acidic residues" evidence="2">
    <location>
        <begin position="700"/>
        <end position="710"/>
    </location>
</feature>
<dbReference type="Pfam" id="PF00735">
    <property type="entry name" value="Septin"/>
    <property type="match status" value="2"/>
</dbReference>
<dbReference type="PROSITE" id="PS51719">
    <property type="entry name" value="G_SEPTIN"/>
    <property type="match status" value="1"/>
</dbReference>
<organism evidence="5 6">
    <name type="scientific">Pterulicium gracile</name>
    <dbReference type="NCBI Taxonomy" id="1884261"/>
    <lineage>
        <taxon>Eukaryota</taxon>
        <taxon>Fungi</taxon>
        <taxon>Dikarya</taxon>
        <taxon>Basidiomycota</taxon>
        <taxon>Agaricomycotina</taxon>
        <taxon>Agaricomycetes</taxon>
        <taxon>Agaricomycetidae</taxon>
        <taxon>Agaricales</taxon>
        <taxon>Pleurotineae</taxon>
        <taxon>Pterulaceae</taxon>
        <taxon>Pterulicium</taxon>
    </lineage>
</organism>
<feature type="compositionally biased region" description="Basic residues" evidence="2">
    <location>
        <begin position="673"/>
        <end position="687"/>
    </location>
</feature>
<dbReference type="InterPro" id="IPR001138">
    <property type="entry name" value="Zn2Cys6_DnaBD"/>
</dbReference>
<dbReference type="SMART" id="SM00066">
    <property type="entry name" value="GAL4"/>
    <property type="match status" value="2"/>
</dbReference>
<evidence type="ECO:0008006" key="7">
    <source>
        <dbReference type="Google" id="ProtNLM"/>
    </source>
</evidence>
<name>A0A5C3QKE0_9AGAR</name>
<comment type="similarity">
    <text evidence="1">Belongs to the TRAFAC class TrmE-Era-EngA-EngB-Septin-like GTPase superfamily. Septin GTPase family.</text>
</comment>
<feature type="compositionally biased region" description="Low complexity" evidence="2">
    <location>
        <begin position="968"/>
        <end position="987"/>
    </location>
</feature>
<feature type="compositionally biased region" description="Gly residues" evidence="2">
    <location>
        <begin position="608"/>
        <end position="627"/>
    </location>
</feature>
<dbReference type="Pfam" id="PF00172">
    <property type="entry name" value="Zn_clus"/>
    <property type="match status" value="2"/>
</dbReference>
<dbReference type="GO" id="GO:0008270">
    <property type="term" value="F:zinc ion binding"/>
    <property type="evidence" value="ECO:0007669"/>
    <property type="project" value="InterPro"/>
</dbReference>
<dbReference type="InterPro" id="IPR036864">
    <property type="entry name" value="Zn2-C6_fun-type_DNA-bd_sf"/>
</dbReference>
<reference evidence="5 6" key="1">
    <citation type="journal article" date="2019" name="Nat. Ecol. Evol.">
        <title>Megaphylogeny resolves global patterns of mushroom evolution.</title>
        <authorList>
            <person name="Varga T."/>
            <person name="Krizsan K."/>
            <person name="Foldi C."/>
            <person name="Dima B."/>
            <person name="Sanchez-Garcia M."/>
            <person name="Sanchez-Ramirez S."/>
            <person name="Szollosi G.J."/>
            <person name="Szarkandi J.G."/>
            <person name="Papp V."/>
            <person name="Albert L."/>
            <person name="Andreopoulos W."/>
            <person name="Angelini C."/>
            <person name="Antonin V."/>
            <person name="Barry K.W."/>
            <person name="Bougher N.L."/>
            <person name="Buchanan P."/>
            <person name="Buyck B."/>
            <person name="Bense V."/>
            <person name="Catcheside P."/>
            <person name="Chovatia M."/>
            <person name="Cooper J."/>
            <person name="Damon W."/>
            <person name="Desjardin D."/>
            <person name="Finy P."/>
            <person name="Geml J."/>
            <person name="Haridas S."/>
            <person name="Hughes K."/>
            <person name="Justo A."/>
            <person name="Karasinski D."/>
            <person name="Kautmanova I."/>
            <person name="Kiss B."/>
            <person name="Kocsube S."/>
            <person name="Kotiranta H."/>
            <person name="LaButti K.M."/>
            <person name="Lechner B.E."/>
            <person name="Liimatainen K."/>
            <person name="Lipzen A."/>
            <person name="Lukacs Z."/>
            <person name="Mihaltcheva S."/>
            <person name="Morgado L.N."/>
            <person name="Niskanen T."/>
            <person name="Noordeloos M.E."/>
            <person name="Ohm R.A."/>
            <person name="Ortiz-Santana B."/>
            <person name="Ovrebo C."/>
            <person name="Racz N."/>
            <person name="Riley R."/>
            <person name="Savchenko A."/>
            <person name="Shiryaev A."/>
            <person name="Soop K."/>
            <person name="Spirin V."/>
            <person name="Szebenyi C."/>
            <person name="Tomsovsky M."/>
            <person name="Tulloss R.E."/>
            <person name="Uehling J."/>
            <person name="Grigoriev I.V."/>
            <person name="Vagvolgyi C."/>
            <person name="Papp T."/>
            <person name="Martin F.M."/>
            <person name="Miettinen O."/>
            <person name="Hibbett D.S."/>
            <person name="Nagy L.G."/>
        </authorList>
    </citation>
    <scope>NUCLEOTIDE SEQUENCE [LARGE SCALE GENOMIC DNA]</scope>
    <source>
        <strain evidence="5 6">CBS 309.79</strain>
    </source>
</reference>
<dbReference type="AlphaFoldDB" id="A0A5C3QKE0"/>
<feature type="compositionally biased region" description="Basic and acidic residues" evidence="2">
    <location>
        <begin position="916"/>
        <end position="929"/>
    </location>
</feature>
<dbReference type="Gene3D" id="4.10.240.10">
    <property type="entry name" value="Zn(2)-C6 fungal-type DNA-binding domain"/>
    <property type="match status" value="2"/>
</dbReference>
<sequence>MEPKQPTYTLMVAGHRAGKSSFLRLLIDTSNVAPSLNTEQRNALAKFLHGSVAHTNTIRYTSLNFQVGDPDLPTRKPAHGPATATLALIDTPSIDWHDGSGAERLISDILRNVEARFAESLDKDSNMADGGDNHVHLCLYFLNPDSVLPPAAPTPLAPLVPRSLGAATSGNGYSQSDPEPVILEPPVASKPLPPNLSQNDINTIRRLSTRVNVLPVIGRADTLSNERLAAVKMAVRKDLAAVGIGFGVFDLNPTDIYHPPRAHSANGDSAGSTRKQQQQQQHNGRASAPGAVNGTSPPASPPTPLLRLPYALISPDLYSHSDGVPRIQPPRHEILNHYFPFQQRQPPSPTSSSSGSSALPKGVYTRTYRWGALDVLDPNHNDFVPLRAAIFQQMETLQKYTRDYLLDKYRTECPPPARHGHAGHNSHPHSHSYPTPQSQSHPLSVSHLTSPGPESISSRKPTQQQQQLPPLTPASRPILAIDTQARGGFGSSSRSLPPHNGAGPEPRALPPGSAHDSQQRSPYVPKASIPTGSPTQHLGVISLGGINKQRQKKITVACNFCRSRKLKCDGGRPACSQCIKRSVNCDYISTPHGQNSRRRTKNHQRDVGAGGSGGAGGSSGGGQGGRNGDSDSELSDAEERSADGASMSPEVPAEQLRERERGGYHAYPQQQPLHHHPSHHHQHHQPHQPHYPHQQMGVPKLHEYPSDIYHKTTGRPPSSNSGHREHDRERERDRDRERDNNSKPYYSSEYDLPAIVSLPPPPPVPGSPILPPPGLPQRAGSAGPGSASSPAARPRAAPVSAGPTSRPRQPSTTGPKVVACNNCRARKTKCDGAHPACAGCVRRSLACNYVHDGNGTGRRGGARRSAPKAGGGGGGGGGGVENGPDASPNPNANASLRPAPSSRSNSGDGSGHRHGRGENDHRPGSEENRSGSGSNGHDMALKRSNINDGEGYDYEGAQPYKKSRIDLDPQLLPPTQQQSSTSVSGVA</sequence>
<dbReference type="InterPro" id="IPR027417">
    <property type="entry name" value="P-loop_NTPase"/>
</dbReference>
<feature type="compositionally biased region" description="Low complexity" evidence="2">
    <location>
        <begin position="776"/>
        <end position="803"/>
    </location>
</feature>
<dbReference type="GO" id="GO:0005525">
    <property type="term" value="F:GTP binding"/>
    <property type="evidence" value="ECO:0007669"/>
    <property type="project" value="UniProtKB-KW"/>
</dbReference>
<evidence type="ECO:0000256" key="2">
    <source>
        <dbReference type="SAM" id="MobiDB-lite"/>
    </source>
</evidence>
<dbReference type="Proteomes" id="UP000305067">
    <property type="component" value="Unassembled WGS sequence"/>
</dbReference>
<keyword evidence="1" id="KW-0342">GTP-binding</keyword>
<feature type="region of interest" description="Disordered" evidence="2">
    <location>
        <begin position="341"/>
        <end position="360"/>
    </location>
</feature>
<dbReference type="CDD" id="cd00067">
    <property type="entry name" value="GAL4"/>
    <property type="match status" value="2"/>
</dbReference>
<proteinExistence type="inferred from homology"/>
<feature type="region of interest" description="Disordered" evidence="2">
    <location>
        <begin position="586"/>
        <end position="818"/>
    </location>
</feature>
<evidence type="ECO:0000313" key="6">
    <source>
        <dbReference type="Proteomes" id="UP000305067"/>
    </source>
</evidence>